<feature type="region of interest" description="Disordered" evidence="1">
    <location>
        <begin position="61"/>
        <end position="97"/>
    </location>
</feature>
<organism evidence="2 3">
    <name type="scientific">Tanacetum coccineum</name>
    <dbReference type="NCBI Taxonomy" id="301880"/>
    <lineage>
        <taxon>Eukaryota</taxon>
        <taxon>Viridiplantae</taxon>
        <taxon>Streptophyta</taxon>
        <taxon>Embryophyta</taxon>
        <taxon>Tracheophyta</taxon>
        <taxon>Spermatophyta</taxon>
        <taxon>Magnoliopsida</taxon>
        <taxon>eudicotyledons</taxon>
        <taxon>Gunneridae</taxon>
        <taxon>Pentapetalae</taxon>
        <taxon>asterids</taxon>
        <taxon>campanulids</taxon>
        <taxon>Asterales</taxon>
        <taxon>Asteraceae</taxon>
        <taxon>Asteroideae</taxon>
        <taxon>Anthemideae</taxon>
        <taxon>Anthemidinae</taxon>
        <taxon>Tanacetum</taxon>
    </lineage>
</organism>
<protein>
    <recommendedName>
        <fullName evidence="4">Reverse transcriptase domain-containing protein</fullName>
    </recommendedName>
</protein>
<evidence type="ECO:0000256" key="1">
    <source>
        <dbReference type="SAM" id="MobiDB-lite"/>
    </source>
</evidence>
<feature type="compositionally biased region" description="Low complexity" evidence="1">
    <location>
        <begin position="83"/>
        <end position="97"/>
    </location>
</feature>
<comment type="caution">
    <text evidence="2">The sequence shown here is derived from an EMBL/GenBank/DDBJ whole genome shotgun (WGS) entry which is preliminary data.</text>
</comment>
<name>A0ABQ4XP96_9ASTR</name>
<reference evidence="2" key="1">
    <citation type="journal article" date="2022" name="Int. J. Mol. Sci.">
        <title>Draft Genome of Tanacetum Coccineum: Genomic Comparison of Closely Related Tanacetum-Family Plants.</title>
        <authorList>
            <person name="Yamashiro T."/>
            <person name="Shiraishi A."/>
            <person name="Nakayama K."/>
            <person name="Satake H."/>
        </authorList>
    </citation>
    <scope>NUCLEOTIDE SEQUENCE</scope>
</reference>
<evidence type="ECO:0008006" key="4">
    <source>
        <dbReference type="Google" id="ProtNLM"/>
    </source>
</evidence>
<accession>A0ABQ4XP96</accession>
<feature type="compositionally biased region" description="Pro residues" evidence="1">
    <location>
        <begin position="72"/>
        <end position="82"/>
    </location>
</feature>
<keyword evidence="3" id="KW-1185">Reference proteome</keyword>
<sequence>MDREVKQLKQSRIPIVKVRWNPRRGPEFTWEREDYFKSKYPHLFSNKKKAKRIDEAVAAGRERVQNENNLEVPPPAPTPAPTTDPATNPVPGSAAGLTAGTATRECTFAGFLKCNPTSFHGNERAVDLSRWIEKSKSVFDISKCAKGNKVIFSAATLQDSALT</sequence>
<proteinExistence type="predicted"/>
<evidence type="ECO:0000313" key="2">
    <source>
        <dbReference type="EMBL" id="GJS67202.1"/>
    </source>
</evidence>
<dbReference type="EMBL" id="BQNB010009701">
    <property type="protein sequence ID" value="GJS67202.1"/>
    <property type="molecule type" value="Genomic_DNA"/>
</dbReference>
<gene>
    <name evidence="2" type="ORF">Tco_0681766</name>
</gene>
<reference evidence="2" key="2">
    <citation type="submission" date="2022-01" db="EMBL/GenBank/DDBJ databases">
        <authorList>
            <person name="Yamashiro T."/>
            <person name="Shiraishi A."/>
            <person name="Satake H."/>
            <person name="Nakayama K."/>
        </authorList>
    </citation>
    <scope>NUCLEOTIDE SEQUENCE</scope>
</reference>
<dbReference type="Proteomes" id="UP001151760">
    <property type="component" value="Unassembled WGS sequence"/>
</dbReference>
<evidence type="ECO:0000313" key="3">
    <source>
        <dbReference type="Proteomes" id="UP001151760"/>
    </source>
</evidence>